<dbReference type="EMBL" id="VFPU01000001">
    <property type="protein sequence ID" value="TQM96340.1"/>
    <property type="molecule type" value="Genomic_DNA"/>
</dbReference>
<proteinExistence type="predicted"/>
<evidence type="ECO:0000313" key="2">
    <source>
        <dbReference type="Proteomes" id="UP000315133"/>
    </source>
</evidence>
<evidence type="ECO:0000313" key="1">
    <source>
        <dbReference type="EMBL" id="TQM96340.1"/>
    </source>
</evidence>
<name>A0A543KMN2_9MICO</name>
<reference evidence="1 2" key="1">
    <citation type="submission" date="2019-06" db="EMBL/GenBank/DDBJ databases">
        <title>Sequencing the genomes of 1000 actinobacteria strains.</title>
        <authorList>
            <person name="Klenk H.-P."/>
        </authorList>
    </citation>
    <scope>NUCLEOTIDE SEQUENCE [LARGE SCALE GENOMIC DNA]</scope>
    <source>
        <strain evidence="1 2">DSM 12362</strain>
    </source>
</reference>
<dbReference type="Proteomes" id="UP000315133">
    <property type="component" value="Unassembled WGS sequence"/>
</dbReference>
<organism evidence="1 2">
    <name type="scientific">Ornithinimicrobium humiphilum</name>
    <dbReference type="NCBI Taxonomy" id="125288"/>
    <lineage>
        <taxon>Bacteria</taxon>
        <taxon>Bacillati</taxon>
        <taxon>Actinomycetota</taxon>
        <taxon>Actinomycetes</taxon>
        <taxon>Micrococcales</taxon>
        <taxon>Ornithinimicrobiaceae</taxon>
        <taxon>Ornithinimicrobium</taxon>
    </lineage>
</organism>
<dbReference type="Pfam" id="PF13289">
    <property type="entry name" value="SIR2_2"/>
    <property type="match status" value="1"/>
</dbReference>
<gene>
    <name evidence="1" type="ORF">FB476_1206</name>
</gene>
<dbReference type="AlphaFoldDB" id="A0A543KMN2"/>
<dbReference type="SUPFAM" id="SSF52467">
    <property type="entry name" value="DHS-like NAD/FAD-binding domain"/>
    <property type="match status" value="1"/>
</dbReference>
<sequence>MRAGRVRRQHVELVDTVSTGDDVGAMLTGLREHLERLAGQVREPRAGRVVPLLAMPVPGTGQGNFHHRRGAVVKALVPFLQQAAAELGVDVALVTPDRRDHAAAQASRDSTLDLTPQEKAEADRLGVLAGRGELSVFVGAGASVPLGLPGWGQLVDLLLHEAGLGALPPGADDSTFKAGAELAHAVLGERMGQVLARELEVRHHALGHALLAALRMRQSVTTNFDTALELAMRPVHGEDLRVMTRQWARSCSPWLLKLHGSVDRPEGIVLTRSQYERHEREGRPLYGLVQGLLMTSHLLFVGFSLTDSAYLRLAEEVDHIYRSAARPGDTVATALGLDSLAEEGKALDDAFHHVAFREPGRSVQEAARTLEIFLDRMAWRATRTARTAHEYLLDDRYLDLVADDAHGLRHGLAALVPLARSATCEVARDVRDALERFGAERTTPGP</sequence>
<dbReference type="InterPro" id="IPR029035">
    <property type="entry name" value="DHS-like_NAD/FAD-binding_dom"/>
</dbReference>
<comment type="caution">
    <text evidence="1">The sequence shown here is derived from an EMBL/GenBank/DDBJ whole genome shotgun (WGS) entry which is preliminary data.</text>
</comment>
<protein>
    <submittedName>
        <fullName evidence="1">SIR2-like protein</fullName>
    </submittedName>
</protein>
<keyword evidence="2" id="KW-1185">Reference proteome</keyword>
<accession>A0A543KMN2</accession>